<keyword evidence="4" id="KW-0067">ATP-binding</keyword>
<dbReference type="InterPro" id="IPR058031">
    <property type="entry name" value="AAA_lid_NorR"/>
</dbReference>
<proteinExistence type="predicted"/>
<dbReference type="Gene3D" id="3.40.950.10">
    <property type="entry name" value="Fe-only Hydrogenase (Larger Subunit), Chain L, domain 3"/>
    <property type="match status" value="1"/>
</dbReference>
<keyword evidence="3" id="KW-0547">Nucleotide-binding</keyword>
<dbReference type="PROSITE" id="PS51656">
    <property type="entry name" value="4FE4S"/>
    <property type="match status" value="1"/>
</dbReference>
<feature type="domain" description="4Fe-4S ferredoxin-type" evidence="11">
    <location>
        <begin position="31"/>
        <end position="60"/>
    </location>
</feature>
<dbReference type="eggNOG" id="COG3829">
    <property type="taxonomic scope" value="Bacteria"/>
</dbReference>
<evidence type="ECO:0000313" key="13">
    <source>
        <dbReference type="EMBL" id="ADG81630.1"/>
    </source>
</evidence>
<dbReference type="HOGENOM" id="CLU_000445_71_1_9"/>
<dbReference type="InterPro" id="IPR025662">
    <property type="entry name" value="Sigma_54_int_dom_ATP-bd_1"/>
</dbReference>
<dbReference type="OrthoDB" id="9798098at2"/>
<dbReference type="GO" id="GO:0006355">
    <property type="term" value="P:regulation of DNA-templated transcription"/>
    <property type="evidence" value="ECO:0007669"/>
    <property type="project" value="InterPro"/>
</dbReference>
<dbReference type="GO" id="GO:0005524">
    <property type="term" value="F:ATP binding"/>
    <property type="evidence" value="ECO:0007669"/>
    <property type="project" value="UniProtKB-KW"/>
</dbReference>
<keyword evidence="7" id="KW-0805">Transcription regulation</keyword>
<dbReference type="Pfam" id="PF00158">
    <property type="entry name" value="Sigma54_activat"/>
    <property type="match status" value="1"/>
</dbReference>
<dbReference type="GO" id="GO:0051539">
    <property type="term" value="F:4 iron, 4 sulfur cluster binding"/>
    <property type="evidence" value="ECO:0007669"/>
    <property type="project" value="UniProtKB-KW"/>
</dbReference>
<dbReference type="Pfam" id="PF02906">
    <property type="entry name" value="Fe_hyd_lg_C"/>
    <property type="match status" value="1"/>
</dbReference>
<dbReference type="PRINTS" id="PR01590">
    <property type="entry name" value="HTHFIS"/>
</dbReference>
<accession>D5XCK4</accession>
<feature type="domain" description="Sigma-54 factor interaction" evidence="10">
    <location>
        <begin position="426"/>
        <end position="656"/>
    </location>
</feature>
<dbReference type="Gene3D" id="1.10.15.40">
    <property type="entry name" value="Electron transport complex subunit B, putative Fe-S cluster"/>
    <property type="match status" value="1"/>
</dbReference>
<dbReference type="Pfam" id="PF04060">
    <property type="entry name" value="FeS"/>
    <property type="match status" value="1"/>
</dbReference>
<gene>
    <name evidence="13" type="ordered locus">TherJR_0763</name>
</gene>
<evidence type="ECO:0000256" key="4">
    <source>
        <dbReference type="ARBA" id="ARBA00022840"/>
    </source>
</evidence>
<dbReference type="InterPro" id="IPR009016">
    <property type="entry name" value="Fe_hydrogenase"/>
</dbReference>
<dbReference type="InterPro" id="IPR025944">
    <property type="entry name" value="Sigma_54_int_dom_CS"/>
</dbReference>
<dbReference type="Gene3D" id="1.10.10.60">
    <property type="entry name" value="Homeodomain-like"/>
    <property type="match status" value="1"/>
</dbReference>
<keyword evidence="1" id="KW-0004">4Fe-4S</keyword>
<protein>
    <submittedName>
        <fullName evidence="13">Sigma54 specific transcriptional regulator, Fis family</fullName>
    </submittedName>
</protein>
<dbReference type="InterPro" id="IPR009057">
    <property type="entry name" value="Homeodomain-like_sf"/>
</dbReference>
<evidence type="ECO:0000259" key="10">
    <source>
        <dbReference type="PROSITE" id="PS50045"/>
    </source>
</evidence>
<dbReference type="PANTHER" id="PTHR32071:SF57">
    <property type="entry name" value="C4-DICARBOXYLATE TRANSPORT TRANSCRIPTIONAL REGULATORY PROTEIN DCTD"/>
    <property type="match status" value="1"/>
</dbReference>
<dbReference type="InterPro" id="IPR002078">
    <property type="entry name" value="Sigma_54_int"/>
</dbReference>
<dbReference type="InterPro" id="IPR007202">
    <property type="entry name" value="4Fe-4S_dom"/>
</dbReference>
<dbReference type="EMBL" id="CP002028">
    <property type="protein sequence ID" value="ADG81630.1"/>
    <property type="molecule type" value="Genomic_DNA"/>
</dbReference>
<evidence type="ECO:0000256" key="3">
    <source>
        <dbReference type="ARBA" id="ARBA00022741"/>
    </source>
</evidence>
<dbReference type="Pfam" id="PF02954">
    <property type="entry name" value="HTH_8"/>
    <property type="match status" value="1"/>
</dbReference>
<dbReference type="SMART" id="SM00382">
    <property type="entry name" value="AAA"/>
    <property type="match status" value="1"/>
</dbReference>
<feature type="domain" description="4Fe-4S" evidence="12">
    <location>
        <begin position="349"/>
        <end position="410"/>
    </location>
</feature>
<keyword evidence="6" id="KW-0411">Iron-sulfur</keyword>
<evidence type="ECO:0000256" key="2">
    <source>
        <dbReference type="ARBA" id="ARBA00022723"/>
    </source>
</evidence>
<dbReference type="InterPro" id="IPR027417">
    <property type="entry name" value="P-loop_NTPase"/>
</dbReference>
<evidence type="ECO:0000313" key="14">
    <source>
        <dbReference type="Proteomes" id="UP000002377"/>
    </source>
</evidence>
<evidence type="ECO:0000256" key="6">
    <source>
        <dbReference type="ARBA" id="ARBA00023014"/>
    </source>
</evidence>
<dbReference type="PROSITE" id="PS51379">
    <property type="entry name" value="4FE4S_FER_2"/>
    <property type="match status" value="2"/>
</dbReference>
<dbReference type="GO" id="GO:0043565">
    <property type="term" value="F:sequence-specific DNA binding"/>
    <property type="evidence" value="ECO:0007669"/>
    <property type="project" value="InterPro"/>
</dbReference>
<dbReference type="PANTHER" id="PTHR32071">
    <property type="entry name" value="TRANSCRIPTIONAL REGULATORY PROTEIN"/>
    <property type="match status" value="1"/>
</dbReference>
<dbReference type="Gene3D" id="1.10.8.60">
    <property type="match status" value="1"/>
</dbReference>
<dbReference type="PROSITE" id="PS00676">
    <property type="entry name" value="SIGMA54_INTERACT_2"/>
    <property type="match status" value="1"/>
</dbReference>
<evidence type="ECO:0000256" key="5">
    <source>
        <dbReference type="ARBA" id="ARBA00023004"/>
    </source>
</evidence>
<dbReference type="Gene3D" id="3.30.70.20">
    <property type="match status" value="1"/>
</dbReference>
<evidence type="ECO:0000259" key="11">
    <source>
        <dbReference type="PROSITE" id="PS51379"/>
    </source>
</evidence>
<evidence type="ECO:0000256" key="8">
    <source>
        <dbReference type="ARBA" id="ARBA00023125"/>
    </source>
</evidence>
<keyword evidence="14" id="KW-1185">Reference proteome</keyword>
<dbReference type="eggNOG" id="COG4624">
    <property type="taxonomic scope" value="Bacteria"/>
</dbReference>
<organism evidence="13 14">
    <name type="scientific">Thermincola potens (strain JR)</name>
    <dbReference type="NCBI Taxonomy" id="635013"/>
    <lineage>
        <taxon>Bacteria</taxon>
        <taxon>Bacillati</taxon>
        <taxon>Bacillota</taxon>
        <taxon>Clostridia</taxon>
        <taxon>Eubacteriales</taxon>
        <taxon>Thermincolaceae</taxon>
        <taxon>Thermincola</taxon>
    </lineage>
</organism>
<dbReference type="Gene3D" id="3.40.50.300">
    <property type="entry name" value="P-loop containing nucleotide triphosphate hydrolases"/>
    <property type="match status" value="1"/>
</dbReference>
<dbReference type="PROSITE" id="PS00688">
    <property type="entry name" value="SIGMA54_INTERACT_3"/>
    <property type="match status" value="1"/>
</dbReference>
<dbReference type="PROSITE" id="PS50045">
    <property type="entry name" value="SIGMA54_INTERACT_4"/>
    <property type="match status" value="1"/>
</dbReference>
<sequence length="734" mass="81883">MAVVQTIKERCQTCYSCIRNCPAKAIKVVEGQATVVEERCVSCGNCVRVCAQKAKVVDSRDMDLVKGFLSSDQTVVIMLAPSFPAAFAGVAADHLFEALLAMGFAHVEEVTTGVQLTVPKYQELLEKGDQECVIASYCPAVVGLIEKHYPQLISYLAPIDSAVTATGKYVKKKFPNAKVVLAGPCIAKKEEARSDKRHIIDAVLTFKELKELFSQAGIEVPKSKTEKNVGENFLPRLFPLPGGLIKNLKLVDGFIPELASVEGIDNCLNILQNMSQGKVKPRFIDILFCQGCIDGPEIDSDKDLLTRKALVFDYAQKKLNNPARKLPFLDLTRTYSDQSRQLPYPSENEIRKILKHTYKIKPEDELNCGACGYNTCREKAIAVYQGLAEIDMCLPYLLHKSRGEIEYYRDRLKKTVTPPSHYLDAIIGESEVIKNLKRTVEKAAKSDSTILIQGESGVGKEMIALAVHNLSNRRNKPFIGINCAALPELLLESELFGYEEGAFTGARKGGKLGKFELAEGGTILLDEIGDLPLSMQAKLLRVLQEREFERVGGTSTIKLNVRVMAATNRDLRKLAQEGKFRIDLFYRLNVLPISVPPLRARTEDIPLLIGHFIEKLTKDKNISPKIVADETLELLLKYDWPGNVRELENIVERAIYLTEGNVIREDCLPPHIRELRGYSSGQSIKPIKEAVREIEKQLITEALKATKGNKVMTAKLLGITRVTLYQKLKEFNME</sequence>
<dbReference type="InterPro" id="IPR017896">
    <property type="entry name" value="4Fe4S_Fe-S-bd"/>
</dbReference>
<evidence type="ECO:0000256" key="9">
    <source>
        <dbReference type="ARBA" id="ARBA00023163"/>
    </source>
</evidence>
<dbReference type="SUPFAM" id="SSF54862">
    <property type="entry name" value="4Fe-4S ferredoxins"/>
    <property type="match status" value="1"/>
</dbReference>
<dbReference type="InterPro" id="IPR004108">
    <property type="entry name" value="Fe_hydrogenase_lsu_C"/>
</dbReference>
<dbReference type="SUPFAM" id="SSF53920">
    <property type="entry name" value="Fe-only hydrogenase"/>
    <property type="match status" value="1"/>
</dbReference>
<dbReference type="PROSITE" id="PS00675">
    <property type="entry name" value="SIGMA54_INTERACT_1"/>
    <property type="match status" value="1"/>
</dbReference>
<keyword evidence="2" id="KW-0479">Metal-binding</keyword>
<keyword evidence="8" id="KW-0238">DNA-binding</keyword>
<evidence type="ECO:0000256" key="7">
    <source>
        <dbReference type="ARBA" id="ARBA00023015"/>
    </source>
</evidence>
<dbReference type="InterPro" id="IPR025943">
    <property type="entry name" value="Sigma_54_int_dom_ATP-bd_2"/>
</dbReference>
<dbReference type="SUPFAM" id="SSF52540">
    <property type="entry name" value="P-loop containing nucleoside triphosphate hydrolases"/>
    <property type="match status" value="1"/>
</dbReference>
<evidence type="ECO:0000256" key="1">
    <source>
        <dbReference type="ARBA" id="ARBA00022485"/>
    </source>
</evidence>
<dbReference type="KEGG" id="tjr:TherJR_0763"/>
<keyword evidence="9" id="KW-0804">Transcription</keyword>
<dbReference type="Proteomes" id="UP000002377">
    <property type="component" value="Chromosome"/>
</dbReference>
<feature type="domain" description="4Fe-4S ferredoxin-type" evidence="11">
    <location>
        <begin position="2"/>
        <end position="30"/>
    </location>
</feature>
<dbReference type="InterPro" id="IPR003593">
    <property type="entry name" value="AAA+_ATPase"/>
</dbReference>
<keyword evidence="5" id="KW-0408">Iron</keyword>
<dbReference type="CDD" id="cd00009">
    <property type="entry name" value="AAA"/>
    <property type="match status" value="1"/>
</dbReference>
<evidence type="ECO:0000259" key="12">
    <source>
        <dbReference type="PROSITE" id="PS51656"/>
    </source>
</evidence>
<reference evidence="13 14" key="1">
    <citation type="submission" date="2010-05" db="EMBL/GenBank/DDBJ databases">
        <title>Complete sequence of Thermincola sp. JR.</title>
        <authorList>
            <consortium name="US DOE Joint Genome Institute"/>
            <person name="Lucas S."/>
            <person name="Copeland A."/>
            <person name="Lapidus A."/>
            <person name="Cheng J.-F."/>
            <person name="Bruce D."/>
            <person name="Goodwin L."/>
            <person name="Pitluck S."/>
            <person name="Chertkov O."/>
            <person name="Detter J.C."/>
            <person name="Han C."/>
            <person name="Tapia R."/>
            <person name="Land M."/>
            <person name="Hauser L."/>
            <person name="Kyrpides N."/>
            <person name="Mikhailova N."/>
            <person name="Hazen T.C."/>
            <person name="Woyke T."/>
        </authorList>
    </citation>
    <scope>NUCLEOTIDE SEQUENCE [LARGE SCALE GENOMIC DNA]</scope>
    <source>
        <strain evidence="13 14">JR</strain>
    </source>
</reference>
<dbReference type="RefSeq" id="WP_013119651.1">
    <property type="nucleotide sequence ID" value="NC_014152.1"/>
</dbReference>
<dbReference type="FunFam" id="3.40.50.300:FF:000006">
    <property type="entry name" value="DNA-binding transcriptional regulator NtrC"/>
    <property type="match status" value="1"/>
</dbReference>
<dbReference type="InterPro" id="IPR002197">
    <property type="entry name" value="HTH_Fis"/>
</dbReference>
<dbReference type="AlphaFoldDB" id="D5XCK4"/>
<dbReference type="Pfam" id="PF25601">
    <property type="entry name" value="AAA_lid_14"/>
    <property type="match status" value="1"/>
</dbReference>
<dbReference type="GO" id="GO:0046872">
    <property type="term" value="F:metal ion binding"/>
    <property type="evidence" value="ECO:0007669"/>
    <property type="project" value="UniProtKB-KW"/>
</dbReference>
<dbReference type="Pfam" id="PF13237">
    <property type="entry name" value="Fer4_10"/>
    <property type="match status" value="1"/>
</dbReference>
<dbReference type="STRING" id="635013.TherJR_0763"/>
<dbReference type="SUPFAM" id="SSF46689">
    <property type="entry name" value="Homeodomain-like"/>
    <property type="match status" value="1"/>
</dbReference>
<name>D5XCK4_THEPJ</name>